<reference evidence="2" key="1">
    <citation type="submission" date="2014-09" db="EMBL/GenBank/DDBJ databases">
        <authorList>
            <person name="Magalhaes I.L.F."/>
            <person name="Oliveira U."/>
            <person name="Santos F.R."/>
            <person name="Vidigal T.H.D.A."/>
            <person name="Brescovit A.D."/>
            <person name="Santos A.J."/>
        </authorList>
    </citation>
    <scope>NUCLEOTIDE SEQUENCE</scope>
    <source>
        <tissue evidence="2">Shoot tissue taken approximately 20 cm above the soil surface</tissue>
    </source>
</reference>
<accession>A0A0A9F0Q0</accession>
<evidence type="ECO:0000313" key="2">
    <source>
        <dbReference type="EMBL" id="JAE01873.1"/>
    </source>
</evidence>
<organism evidence="2">
    <name type="scientific">Arundo donax</name>
    <name type="common">Giant reed</name>
    <name type="synonym">Donax arundinaceus</name>
    <dbReference type="NCBI Taxonomy" id="35708"/>
    <lineage>
        <taxon>Eukaryota</taxon>
        <taxon>Viridiplantae</taxon>
        <taxon>Streptophyta</taxon>
        <taxon>Embryophyta</taxon>
        <taxon>Tracheophyta</taxon>
        <taxon>Spermatophyta</taxon>
        <taxon>Magnoliopsida</taxon>
        <taxon>Liliopsida</taxon>
        <taxon>Poales</taxon>
        <taxon>Poaceae</taxon>
        <taxon>PACMAD clade</taxon>
        <taxon>Arundinoideae</taxon>
        <taxon>Arundineae</taxon>
        <taxon>Arundo</taxon>
    </lineage>
</organism>
<name>A0A0A9F0Q0_ARUDO</name>
<sequence>MPASSSNYNDSAVLGSLTPKEH</sequence>
<feature type="compositionally biased region" description="Polar residues" evidence="1">
    <location>
        <begin position="1"/>
        <end position="10"/>
    </location>
</feature>
<dbReference type="AlphaFoldDB" id="A0A0A9F0Q0"/>
<evidence type="ECO:0000256" key="1">
    <source>
        <dbReference type="SAM" id="MobiDB-lite"/>
    </source>
</evidence>
<dbReference type="EMBL" id="GBRH01196023">
    <property type="protein sequence ID" value="JAE01873.1"/>
    <property type="molecule type" value="Transcribed_RNA"/>
</dbReference>
<proteinExistence type="predicted"/>
<protein>
    <submittedName>
        <fullName evidence="2">Uncharacterized protein</fullName>
    </submittedName>
</protein>
<reference evidence="2" key="2">
    <citation type="journal article" date="2015" name="Data Brief">
        <title>Shoot transcriptome of the giant reed, Arundo donax.</title>
        <authorList>
            <person name="Barrero R.A."/>
            <person name="Guerrero F.D."/>
            <person name="Moolhuijzen P."/>
            <person name="Goolsby J.A."/>
            <person name="Tidwell J."/>
            <person name="Bellgard S.E."/>
            <person name="Bellgard M.I."/>
        </authorList>
    </citation>
    <scope>NUCLEOTIDE SEQUENCE</scope>
    <source>
        <tissue evidence="2">Shoot tissue taken approximately 20 cm above the soil surface</tissue>
    </source>
</reference>
<feature type="region of interest" description="Disordered" evidence="1">
    <location>
        <begin position="1"/>
        <end position="22"/>
    </location>
</feature>